<sequence length="270" mass="28971">MRIALPLDPPDVALGAPLSRARIGGEIAIVLALGLGQSAVYAIVQLLDRLTVSTPLADQTAALNPAQSRREVFDFVYQLLGVGFSVVPVLLVCFLLWRSSGPHLGALGLDGTRIWRDAGWGAGLVLAIGIPGLALYIAGRLLGLFVAVDPGAQSHYWWTMPMLLLSAARAAVQEEFVVLGYLFVRLRQLGWGPWTIVLTTSALRATYHLYQGPGAFVGNLGMGLLFGFLFLRSGRLLPFLVAHFLIDAAAFVGYPLVFPLWPGLFGVAGH</sequence>
<dbReference type="EMBL" id="JAVFCB010000004">
    <property type="protein sequence ID" value="MDQ4213993.1"/>
    <property type="molecule type" value="Genomic_DNA"/>
</dbReference>
<feature type="transmembrane region" description="Helical" evidence="1">
    <location>
        <begin position="216"/>
        <end position="232"/>
    </location>
</feature>
<evidence type="ECO:0000313" key="4">
    <source>
        <dbReference type="Proteomes" id="UP001230289"/>
    </source>
</evidence>
<organism evidence="3 4">
    <name type="scientific">Microbacterium capsulatum</name>
    <dbReference type="NCBI Taxonomy" id="3041921"/>
    <lineage>
        <taxon>Bacteria</taxon>
        <taxon>Bacillati</taxon>
        <taxon>Actinomycetota</taxon>
        <taxon>Actinomycetes</taxon>
        <taxon>Micrococcales</taxon>
        <taxon>Microbacteriaceae</taxon>
        <taxon>Microbacterium</taxon>
    </lineage>
</organism>
<keyword evidence="1" id="KW-0812">Transmembrane</keyword>
<name>A0ABU0XHE0_9MICO</name>
<accession>A0ABU0XHE0</accession>
<dbReference type="RefSeq" id="WP_308488930.1">
    <property type="nucleotide sequence ID" value="NZ_JAVFCB010000004.1"/>
</dbReference>
<keyword evidence="1" id="KW-0472">Membrane</keyword>
<dbReference type="Pfam" id="PF02517">
    <property type="entry name" value="Rce1-like"/>
    <property type="match status" value="1"/>
</dbReference>
<dbReference type="Proteomes" id="UP001230289">
    <property type="component" value="Unassembled WGS sequence"/>
</dbReference>
<dbReference type="EC" id="3.4.-.-" evidence="3"/>
<evidence type="ECO:0000313" key="3">
    <source>
        <dbReference type="EMBL" id="MDQ4213993.1"/>
    </source>
</evidence>
<feature type="transmembrane region" description="Helical" evidence="1">
    <location>
        <begin position="27"/>
        <end position="47"/>
    </location>
</feature>
<keyword evidence="3" id="KW-0378">Hydrolase</keyword>
<dbReference type="GO" id="GO:0016787">
    <property type="term" value="F:hydrolase activity"/>
    <property type="evidence" value="ECO:0007669"/>
    <property type="project" value="UniProtKB-KW"/>
</dbReference>
<feature type="transmembrane region" description="Helical" evidence="1">
    <location>
        <begin position="239"/>
        <end position="261"/>
    </location>
</feature>
<feature type="domain" description="CAAX prenyl protease 2/Lysostaphin resistance protein A-like" evidence="2">
    <location>
        <begin position="157"/>
        <end position="248"/>
    </location>
</feature>
<protein>
    <submittedName>
        <fullName evidence="3">CPBP family intramembrane glutamic endopeptidase</fullName>
        <ecNumber evidence="3">3.4.-.-</ecNumber>
    </submittedName>
</protein>
<keyword evidence="1" id="KW-1133">Transmembrane helix</keyword>
<comment type="caution">
    <text evidence="3">The sequence shown here is derived from an EMBL/GenBank/DDBJ whole genome shotgun (WGS) entry which is preliminary data.</text>
</comment>
<reference evidence="3 4" key="1">
    <citation type="submission" date="2023-08" db="EMBL/GenBank/DDBJ databases">
        <title>Microbacterium sp. nov., isolated from a waste landfill.</title>
        <authorList>
            <person name="Wen W."/>
        </authorList>
    </citation>
    <scope>NUCLEOTIDE SEQUENCE [LARGE SCALE GENOMIC DNA]</scope>
    <source>
        <strain evidence="3 4">ASV81</strain>
    </source>
</reference>
<dbReference type="InterPro" id="IPR003675">
    <property type="entry name" value="Rce1/LyrA-like_dom"/>
</dbReference>
<feature type="transmembrane region" description="Helical" evidence="1">
    <location>
        <begin position="75"/>
        <end position="97"/>
    </location>
</feature>
<evidence type="ECO:0000259" key="2">
    <source>
        <dbReference type="Pfam" id="PF02517"/>
    </source>
</evidence>
<gene>
    <name evidence="3" type="ORF">RBR11_08695</name>
</gene>
<evidence type="ECO:0000256" key="1">
    <source>
        <dbReference type="SAM" id="Phobius"/>
    </source>
</evidence>
<proteinExistence type="predicted"/>
<feature type="transmembrane region" description="Helical" evidence="1">
    <location>
        <begin position="118"/>
        <end position="138"/>
    </location>
</feature>
<keyword evidence="4" id="KW-1185">Reference proteome</keyword>